<reference evidence="7" key="1">
    <citation type="submission" date="2013-04" db="EMBL/GenBank/DDBJ databases">
        <authorList>
            <person name="Qu J."/>
            <person name="Murali S.C."/>
            <person name="Bandaranaike D."/>
            <person name="Bellair M."/>
            <person name="Blankenburg K."/>
            <person name="Chao H."/>
            <person name="Dinh H."/>
            <person name="Doddapaneni H."/>
            <person name="Downs B."/>
            <person name="Dugan-Rocha S."/>
            <person name="Elkadiri S."/>
            <person name="Gnanaolivu R.D."/>
            <person name="Hernandez B."/>
            <person name="Javaid M."/>
            <person name="Jayaseelan J.C."/>
            <person name="Lee S."/>
            <person name="Li M."/>
            <person name="Ming W."/>
            <person name="Munidasa M."/>
            <person name="Muniz J."/>
            <person name="Nguyen L."/>
            <person name="Ongeri F."/>
            <person name="Osuji N."/>
            <person name="Pu L.-L."/>
            <person name="Puazo M."/>
            <person name="Qu C."/>
            <person name="Quiroz J."/>
            <person name="Raj R."/>
            <person name="Weissenberger G."/>
            <person name="Xin Y."/>
            <person name="Zou X."/>
            <person name="Han Y."/>
            <person name="Richards S."/>
            <person name="Worley K."/>
            <person name="Muzny D."/>
            <person name="Gibbs R."/>
        </authorList>
    </citation>
    <scope>NUCLEOTIDE SEQUENCE</scope>
    <source>
        <strain evidence="7">Sampled in the wild</strain>
    </source>
</reference>
<reference evidence="7" key="2">
    <citation type="submission" date="2017-10" db="EMBL/GenBank/DDBJ databases">
        <title>Ladona fulva Genome sequencing and assembly.</title>
        <authorList>
            <person name="Murali S."/>
            <person name="Richards S."/>
            <person name="Bandaranaike D."/>
            <person name="Bellair M."/>
            <person name="Blankenburg K."/>
            <person name="Chao H."/>
            <person name="Dinh H."/>
            <person name="Doddapaneni H."/>
            <person name="Dugan-Rocha S."/>
            <person name="Elkadiri S."/>
            <person name="Gnanaolivu R."/>
            <person name="Hernandez B."/>
            <person name="Skinner E."/>
            <person name="Javaid M."/>
            <person name="Lee S."/>
            <person name="Li M."/>
            <person name="Ming W."/>
            <person name="Munidasa M."/>
            <person name="Muniz J."/>
            <person name="Nguyen L."/>
            <person name="Hughes D."/>
            <person name="Osuji N."/>
            <person name="Pu L.-L."/>
            <person name="Puazo M."/>
            <person name="Qu C."/>
            <person name="Quiroz J."/>
            <person name="Raj R."/>
            <person name="Weissenberger G."/>
            <person name="Xin Y."/>
            <person name="Zou X."/>
            <person name="Han Y."/>
            <person name="Worley K."/>
            <person name="Muzny D."/>
            <person name="Gibbs R."/>
        </authorList>
    </citation>
    <scope>NUCLEOTIDE SEQUENCE</scope>
    <source>
        <strain evidence="7">Sampled in the wild</strain>
    </source>
</reference>
<keyword evidence="4" id="KW-0862">Zinc</keyword>
<evidence type="ECO:0000313" key="7">
    <source>
        <dbReference type="EMBL" id="KAG8222511.1"/>
    </source>
</evidence>
<protein>
    <recommendedName>
        <fullName evidence="6">PHD-type domain-containing protein</fullName>
    </recommendedName>
</protein>
<sequence>MVLSTAGSEGEGSAAPVSTSESTPSAAVKRKKKRKKASVDNKFTADIPRELPKKKVVVADEKQPRGPYIRVEGPRDGPRRVTVVNVGTRGIGALGEDDEGGDRSGVRARGRGRKLGVSGAKVTKDGSCKVGARAAVQSGADASQPDRSWVCVFCRHGSHYGGLGDLFGPYFIGKDPPEDEAADDFDRSDRLDSENGGDNGNKLGKGRRASGTVEKPGKKSKRRWSVTCSSPGSLDGAATPVSPNESESAERLEVWMHEECAVWAAGLYQIGSRIVGLQEAAWSSAKMACAECGLPGANVGCVRRGCGLNLHFPCARDHGWQLDEEEFLASCPSHRKGSKAPGPVLPT</sequence>
<evidence type="ECO:0000313" key="8">
    <source>
        <dbReference type="Proteomes" id="UP000792457"/>
    </source>
</evidence>
<proteinExistence type="predicted"/>
<keyword evidence="8" id="KW-1185">Reference proteome</keyword>
<evidence type="ECO:0000259" key="6">
    <source>
        <dbReference type="PROSITE" id="PS51805"/>
    </source>
</evidence>
<gene>
    <name evidence="7" type="ORF">J437_LFUL004547</name>
</gene>
<evidence type="ECO:0000256" key="3">
    <source>
        <dbReference type="ARBA" id="ARBA00022771"/>
    </source>
</evidence>
<keyword evidence="2" id="KW-0479">Metal-binding</keyword>
<dbReference type="PANTHER" id="PTHR14955">
    <property type="entry name" value="RETINOIC ACID INDUCED 1/TRANSCRIPTION FACTOR 20"/>
    <property type="match status" value="1"/>
</dbReference>
<dbReference type="OrthoDB" id="10029243at2759"/>
<dbReference type="EMBL" id="KZ308136">
    <property type="protein sequence ID" value="KAG8222511.1"/>
    <property type="molecule type" value="Genomic_DNA"/>
</dbReference>
<comment type="caution">
    <text evidence="7">The sequence shown here is derived from an EMBL/GenBank/DDBJ whole genome shotgun (WGS) entry which is preliminary data.</text>
</comment>
<name>A0A8K0JTQ1_LADFU</name>
<evidence type="ECO:0000256" key="4">
    <source>
        <dbReference type="ARBA" id="ARBA00022833"/>
    </source>
</evidence>
<accession>A0A8K0JTQ1</accession>
<dbReference type="InterPro" id="IPR013083">
    <property type="entry name" value="Znf_RING/FYVE/PHD"/>
</dbReference>
<dbReference type="Gene3D" id="3.30.40.10">
    <property type="entry name" value="Zinc/RING finger domain, C3HC4 (zinc finger)"/>
    <property type="match status" value="1"/>
</dbReference>
<dbReference type="GO" id="GO:0008270">
    <property type="term" value="F:zinc ion binding"/>
    <property type="evidence" value="ECO:0007669"/>
    <property type="project" value="UniProtKB-KW"/>
</dbReference>
<dbReference type="GO" id="GO:0006357">
    <property type="term" value="P:regulation of transcription by RNA polymerase II"/>
    <property type="evidence" value="ECO:0007669"/>
    <property type="project" value="TreeGrafter"/>
</dbReference>
<dbReference type="Proteomes" id="UP000792457">
    <property type="component" value="Unassembled WGS sequence"/>
</dbReference>
<keyword evidence="3" id="KW-0863">Zinc-finger</keyword>
<dbReference type="Pfam" id="PF13771">
    <property type="entry name" value="zf-HC5HC2H"/>
    <property type="match status" value="1"/>
</dbReference>
<evidence type="ECO:0000256" key="5">
    <source>
        <dbReference type="SAM" id="MobiDB-lite"/>
    </source>
</evidence>
<dbReference type="GO" id="GO:0005634">
    <property type="term" value="C:nucleus"/>
    <property type="evidence" value="ECO:0007669"/>
    <property type="project" value="TreeGrafter"/>
</dbReference>
<feature type="region of interest" description="Disordered" evidence="5">
    <location>
        <begin position="1"/>
        <end position="76"/>
    </location>
</feature>
<dbReference type="AlphaFoldDB" id="A0A8K0JTQ1"/>
<evidence type="ECO:0000256" key="1">
    <source>
        <dbReference type="ARBA" id="ARBA00022553"/>
    </source>
</evidence>
<dbReference type="InterPro" id="IPR034732">
    <property type="entry name" value="EPHD"/>
</dbReference>
<keyword evidence="1" id="KW-0597">Phosphoprotein</keyword>
<evidence type="ECO:0000256" key="2">
    <source>
        <dbReference type="ARBA" id="ARBA00022723"/>
    </source>
</evidence>
<dbReference type="PANTHER" id="PTHR14955:SF4">
    <property type="entry name" value="PHD-TYPE DOMAIN-CONTAINING PROTEIN"/>
    <property type="match status" value="1"/>
</dbReference>
<dbReference type="PROSITE" id="PS51805">
    <property type="entry name" value="EPHD"/>
    <property type="match status" value="1"/>
</dbReference>
<feature type="domain" description="PHD-type" evidence="6">
    <location>
        <begin position="222"/>
        <end position="335"/>
    </location>
</feature>
<feature type="compositionally biased region" description="Basic and acidic residues" evidence="5">
    <location>
        <begin position="184"/>
        <end position="193"/>
    </location>
</feature>
<organism evidence="7 8">
    <name type="scientific">Ladona fulva</name>
    <name type="common">Scarce chaser dragonfly</name>
    <name type="synonym">Libellula fulva</name>
    <dbReference type="NCBI Taxonomy" id="123851"/>
    <lineage>
        <taxon>Eukaryota</taxon>
        <taxon>Metazoa</taxon>
        <taxon>Ecdysozoa</taxon>
        <taxon>Arthropoda</taxon>
        <taxon>Hexapoda</taxon>
        <taxon>Insecta</taxon>
        <taxon>Pterygota</taxon>
        <taxon>Palaeoptera</taxon>
        <taxon>Odonata</taxon>
        <taxon>Epiprocta</taxon>
        <taxon>Anisoptera</taxon>
        <taxon>Libelluloidea</taxon>
        <taxon>Libellulidae</taxon>
        <taxon>Ladona</taxon>
    </lineage>
</organism>
<feature type="region of interest" description="Disordered" evidence="5">
    <location>
        <begin position="175"/>
        <end position="245"/>
    </location>
</feature>
<dbReference type="InterPro" id="IPR052440">
    <property type="entry name" value="Trans_Reg/Chrom_Remod"/>
</dbReference>
<feature type="compositionally biased region" description="Basic and acidic residues" evidence="5">
    <location>
        <begin position="47"/>
        <end position="64"/>
    </location>
</feature>